<keyword evidence="5 10" id="KW-0269">Exonuclease</keyword>
<keyword evidence="4" id="KW-0378">Hydrolase</keyword>
<keyword evidence="3" id="KW-0540">Nuclease</keyword>
<dbReference type="InterPro" id="IPR051673">
    <property type="entry name" value="SSDNA_exonuclease_RecJ"/>
</dbReference>
<feature type="domain" description="DHHA1" evidence="8">
    <location>
        <begin position="382"/>
        <end position="472"/>
    </location>
</feature>
<dbReference type="Gene3D" id="3.10.310.30">
    <property type="match status" value="1"/>
</dbReference>
<dbReference type="Gene3D" id="3.90.1640.30">
    <property type="match status" value="1"/>
</dbReference>
<dbReference type="PANTHER" id="PTHR30255">
    <property type="entry name" value="SINGLE-STRANDED-DNA-SPECIFIC EXONUCLEASE RECJ"/>
    <property type="match status" value="1"/>
</dbReference>
<feature type="coiled-coil region" evidence="6">
    <location>
        <begin position="338"/>
        <end position="365"/>
    </location>
</feature>
<evidence type="ECO:0000256" key="2">
    <source>
        <dbReference type="ARBA" id="ARBA00019841"/>
    </source>
</evidence>
<dbReference type="GO" id="GO:0006310">
    <property type="term" value="P:DNA recombination"/>
    <property type="evidence" value="ECO:0007669"/>
    <property type="project" value="InterPro"/>
</dbReference>
<evidence type="ECO:0000259" key="7">
    <source>
        <dbReference type="Pfam" id="PF01368"/>
    </source>
</evidence>
<comment type="similarity">
    <text evidence="1">Belongs to the RecJ family.</text>
</comment>
<dbReference type="InterPro" id="IPR001667">
    <property type="entry name" value="DDH_dom"/>
</dbReference>
<organism evidence="10 11">
    <name type="scientific">Stappia sediminis</name>
    <dbReference type="NCBI Taxonomy" id="2692190"/>
    <lineage>
        <taxon>Bacteria</taxon>
        <taxon>Pseudomonadati</taxon>
        <taxon>Pseudomonadota</taxon>
        <taxon>Alphaproteobacteria</taxon>
        <taxon>Hyphomicrobiales</taxon>
        <taxon>Stappiaceae</taxon>
        <taxon>Stappia</taxon>
    </lineage>
</organism>
<dbReference type="InterPro" id="IPR003156">
    <property type="entry name" value="DHHA1_dom"/>
</dbReference>
<accession>A0A7X3S6Y1</accession>
<dbReference type="Proteomes" id="UP000433101">
    <property type="component" value="Unassembled WGS sequence"/>
</dbReference>
<proteinExistence type="inferred from homology"/>
<dbReference type="SUPFAM" id="SSF64182">
    <property type="entry name" value="DHH phosphoesterases"/>
    <property type="match status" value="1"/>
</dbReference>
<sequence>MLIDRGESERRLVLGVRKSALGRTWRERLNAEQSAQALAITQRYDLPDIVARILAGRDVPADAVERFLDPTIKDLLPDPSTLTDMDGAAARVADAVCRNERIAIFGDYDVDGATSSALLSRYLGALGVGSRIYIPDRIIEGYGPNGPAVEALKAEGVDLLVCVDCGSTSFDAFETAGRVGLPVVVIDHHQVGETLPPVEALVNPNRQDDLSGQGHLAAVGVTFLFLVALNRELRRRGYFVNGSQPDLLALLDLVAVGTVCDVVPLQGLNRAFVMRGLQVLHRRLNPGFAALGDTARVQGKPTPYHLGFLIGPRINAGGRIGDAALGARLLTTGDIDEARDIAATLERLNQERQAVEATMLEEGEAQAFARMEAEDPAVLLTGSAGWHPGVVGLVASRLKERHRRPTFAIAYDETGKGIGSGRSIPGVDLGRAVRAAVEAGILEKGGGHAMAAGLTVRKEKEAELSAFFAEALAGDVAAATTEHELAVDGAVTASGATIDLLHKIESAGPYGAAHPEPVLAMPSHRISYADVVGNGHVRVTIAAGAGDSLKAIAFKAADTPLGQLLLSRRGQPLHLAGSLSIDTWRGAERVQMRLIDAADPALSRA</sequence>
<dbReference type="InterPro" id="IPR041122">
    <property type="entry name" value="RecJ_OB"/>
</dbReference>
<dbReference type="RefSeq" id="WP_160774503.1">
    <property type="nucleotide sequence ID" value="NZ_WUMV01000002.1"/>
</dbReference>
<keyword evidence="6" id="KW-0175">Coiled coil</keyword>
<evidence type="ECO:0000313" key="10">
    <source>
        <dbReference type="EMBL" id="MXN64259.1"/>
    </source>
</evidence>
<dbReference type="PANTHER" id="PTHR30255:SF2">
    <property type="entry name" value="SINGLE-STRANDED-DNA-SPECIFIC EXONUCLEASE RECJ"/>
    <property type="match status" value="1"/>
</dbReference>
<dbReference type="GO" id="GO:0003676">
    <property type="term" value="F:nucleic acid binding"/>
    <property type="evidence" value="ECO:0007669"/>
    <property type="project" value="InterPro"/>
</dbReference>
<evidence type="ECO:0000259" key="9">
    <source>
        <dbReference type="Pfam" id="PF17768"/>
    </source>
</evidence>
<evidence type="ECO:0000256" key="3">
    <source>
        <dbReference type="ARBA" id="ARBA00022722"/>
    </source>
</evidence>
<dbReference type="InterPro" id="IPR004610">
    <property type="entry name" value="RecJ"/>
</dbReference>
<dbReference type="GO" id="GO:0006281">
    <property type="term" value="P:DNA repair"/>
    <property type="evidence" value="ECO:0007669"/>
    <property type="project" value="InterPro"/>
</dbReference>
<comment type="caution">
    <text evidence="10">The sequence shown here is derived from an EMBL/GenBank/DDBJ whole genome shotgun (WGS) entry which is preliminary data.</text>
</comment>
<dbReference type="AlphaFoldDB" id="A0A7X3S6Y1"/>
<evidence type="ECO:0000256" key="6">
    <source>
        <dbReference type="SAM" id="Coils"/>
    </source>
</evidence>
<dbReference type="GO" id="GO:0008409">
    <property type="term" value="F:5'-3' exonuclease activity"/>
    <property type="evidence" value="ECO:0007669"/>
    <property type="project" value="InterPro"/>
</dbReference>
<feature type="domain" description="RecJ OB" evidence="9">
    <location>
        <begin position="487"/>
        <end position="596"/>
    </location>
</feature>
<reference evidence="10 11" key="1">
    <citation type="submission" date="2019-12" db="EMBL/GenBank/DDBJ databases">
        <authorList>
            <person name="Li M."/>
        </authorList>
    </citation>
    <scope>NUCLEOTIDE SEQUENCE [LARGE SCALE GENOMIC DNA]</scope>
    <source>
        <strain evidence="10 11">GBMRC 2046</strain>
    </source>
</reference>
<name>A0A7X3S6Y1_9HYPH</name>
<feature type="domain" description="DDH" evidence="7">
    <location>
        <begin position="101"/>
        <end position="258"/>
    </location>
</feature>
<dbReference type="Pfam" id="PF01368">
    <property type="entry name" value="DHH"/>
    <property type="match status" value="1"/>
</dbReference>
<dbReference type="NCBIfam" id="TIGR00644">
    <property type="entry name" value="recJ"/>
    <property type="match status" value="1"/>
</dbReference>
<evidence type="ECO:0000256" key="1">
    <source>
        <dbReference type="ARBA" id="ARBA00005915"/>
    </source>
</evidence>
<dbReference type="EMBL" id="WUMV01000002">
    <property type="protein sequence ID" value="MXN64259.1"/>
    <property type="molecule type" value="Genomic_DNA"/>
</dbReference>
<dbReference type="Pfam" id="PF17768">
    <property type="entry name" value="RecJ_OB"/>
    <property type="match status" value="1"/>
</dbReference>
<evidence type="ECO:0000259" key="8">
    <source>
        <dbReference type="Pfam" id="PF02272"/>
    </source>
</evidence>
<gene>
    <name evidence="10" type="primary">recJ</name>
    <name evidence="10" type="ORF">GR183_05035</name>
</gene>
<evidence type="ECO:0000256" key="5">
    <source>
        <dbReference type="ARBA" id="ARBA00022839"/>
    </source>
</evidence>
<protein>
    <recommendedName>
        <fullName evidence="2">Single-stranded-DNA-specific exonuclease RecJ</fullName>
    </recommendedName>
</protein>
<keyword evidence="11" id="KW-1185">Reference proteome</keyword>
<evidence type="ECO:0000313" key="11">
    <source>
        <dbReference type="Proteomes" id="UP000433101"/>
    </source>
</evidence>
<evidence type="ECO:0000256" key="4">
    <source>
        <dbReference type="ARBA" id="ARBA00022801"/>
    </source>
</evidence>
<dbReference type="Pfam" id="PF02272">
    <property type="entry name" value="DHHA1"/>
    <property type="match status" value="1"/>
</dbReference>
<dbReference type="InterPro" id="IPR038763">
    <property type="entry name" value="DHH_sf"/>
</dbReference>